<dbReference type="SMART" id="SM00421">
    <property type="entry name" value="HTH_LUXR"/>
    <property type="match status" value="1"/>
</dbReference>
<evidence type="ECO:0000256" key="1">
    <source>
        <dbReference type="ARBA" id="ARBA00022553"/>
    </source>
</evidence>
<accession>A0A3P3D4L3</accession>
<dbReference type="InterPro" id="IPR000792">
    <property type="entry name" value="Tscrpt_reg_LuxR_C"/>
</dbReference>
<name>A0A3P3D4L3_9RHOB</name>
<dbReference type="Proteomes" id="UP000282125">
    <property type="component" value="Unassembled WGS sequence"/>
</dbReference>
<dbReference type="EMBL" id="RRAZ01000049">
    <property type="protein sequence ID" value="RRH69051.1"/>
    <property type="molecule type" value="Genomic_DNA"/>
</dbReference>
<evidence type="ECO:0000256" key="3">
    <source>
        <dbReference type="PROSITE-ProRule" id="PRU00169"/>
    </source>
</evidence>
<dbReference type="SUPFAM" id="SSF52172">
    <property type="entry name" value="CheY-like"/>
    <property type="match status" value="1"/>
</dbReference>
<gene>
    <name evidence="6" type="ORF">EG244_18880</name>
</gene>
<protein>
    <submittedName>
        <fullName evidence="6">DNA-binding response regulator</fullName>
    </submittedName>
</protein>
<dbReference type="InterPro" id="IPR039420">
    <property type="entry name" value="WalR-like"/>
</dbReference>
<dbReference type="PROSITE" id="PS50110">
    <property type="entry name" value="RESPONSE_REGULATORY"/>
    <property type="match status" value="1"/>
</dbReference>
<dbReference type="PANTHER" id="PTHR43214">
    <property type="entry name" value="TWO-COMPONENT RESPONSE REGULATOR"/>
    <property type="match status" value="1"/>
</dbReference>
<reference evidence="6 7" key="1">
    <citation type="submission" date="2018-11" db="EMBL/GenBank/DDBJ databases">
        <title>Gemmobacter sp. nov., YIM 102744-1 draft genome.</title>
        <authorList>
            <person name="Li G."/>
            <person name="Jiang Y."/>
        </authorList>
    </citation>
    <scope>NUCLEOTIDE SEQUENCE [LARGE SCALE GENOMIC DNA]</scope>
    <source>
        <strain evidence="6 7">YIM 102744-1</strain>
    </source>
</reference>
<keyword evidence="2 6" id="KW-0238">DNA-binding</keyword>
<organism evidence="6 7">
    <name type="scientific">Falsigemmobacter faecalis</name>
    <dbReference type="NCBI Taxonomy" id="2488730"/>
    <lineage>
        <taxon>Bacteria</taxon>
        <taxon>Pseudomonadati</taxon>
        <taxon>Pseudomonadota</taxon>
        <taxon>Alphaproteobacteria</taxon>
        <taxon>Rhodobacterales</taxon>
        <taxon>Paracoccaceae</taxon>
        <taxon>Falsigemmobacter</taxon>
    </lineage>
</organism>
<feature type="modified residue" description="4-aspartylphosphate" evidence="3">
    <location>
        <position position="65"/>
    </location>
</feature>
<evidence type="ECO:0000313" key="6">
    <source>
        <dbReference type="EMBL" id="RRH69051.1"/>
    </source>
</evidence>
<proteinExistence type="predicted"/>
<dbReference type="PRINTS" id="PR00038">
    <property type="entry name" value="HTHLUXR"/>
</dbReference>
<keyword evidence="1 3" id="KW-0597">Phosphoprotein</keyword>
<dbReference type="CDD" id="cd06170">
    <property type="entry name" value="LuxR_C_like"/>
    <property type="match status" value="1"/>
</dbReference>
<dbReference type="SMART" id="SM00448">
    <property type="entry name" value="REC"/>
    <property type="match status" value="1"/>
</dbReference>
<dbReference type="InterPro" id="IPR058245">
    <property type="entry name" value="NreC/VraR/RcsB-like_REC"/>
</dbReference>
<keyword evidence="7" id="KW-1185">Reference proteome</keyword>
<comment type="caution">
    <text evidence="6">The sequence shown here is derived from an EMBL/GenBank/DDBJ whole genome shotgun (WGS) entry which is preliminary data.</text>
</comment>
<dbReference type="CDD" id="cd17535">
    <property type="entry name" value="REC_NarL-like"/>
    <property type="match status" value="1"/>
</dbReference>
<feature type="domain" description="HTH luxR-type" evidence="4">
    <location>
        <begin position="155"/>
        <end position="220"/>
    </location>
</feature>
<dbReference type="GO" id="GO:0000160">
    <property type="term" value="P:phosphorelay signal transduction system"/>
    <property type="evidence" value="ECO:0007669"/>
    <property type="project" value="InterPro"/>
</dbReference>
<dbReference type="InterPro" id="IPR011006">
    <property type="entry name" value="CheY-like_superfamily"/>
</dbReference>
<evidence type="ECO:0000259" key="5">
    <source>
        <dbReference type="PROSITE" id="PS50110"/>
    </source>
</evidence>
<dbReference type="Gene3D" id="3.40.50.2300">
    <property type="match status" value="1"/>
</dbReference>
<feature type="domain" description="Response regulatory" evidence="5">
    <location>
        <begin position="14"/>
        <end position="129"/>
    </location>
</feature>
<dbReference type="GO" id="GO:0006355">
    <property type="term" value="P:regulation of DNA-templated transcription"/>
    <property type="evidence" value="ECO:0007669"/>
    <property type="project" value="InterPro"/>
</dbReference>
<dbReference type="InterPro" id="IPR016032">
    <property type="entry name" value="Sig_transdc_resp-reg_C-effctor"/>
</dbReference>
<evidence type="ECO:0000259" key="4">
    <source>
        <dbReference type="PROSITE" id="PS50043"/>
    </source>
</evidence>
<dbReference type="Pfam" id="PF00072">
    <property type="entry name" value="Response_reg"/>
    <property type="match status" value="1"/>
</dbReference>
<dbReference type="PROSITE" id="PS50043">
    <property type="entry name" value="HTH_LUXR_2"/>
    <property type="match status" value="1"/>
</dbReference>
<dbReference type="SUPFAM" id="SSF46894">
    <property type="entry name" value="C-terminal effector domain of the bipartite response regulators"/>
    <property type="match status" value="1"/>
</dbReference>
<dbReference type="Pfam" id="PF00196">
    <property type="entry name" value="GerE"/>
    <property type="match status" value="1"/>
</dbReference>
<dbReference type="GO" id="GO:0003677">
    <property type="term" value="F:DNA binding"/>
    <property type="evidence" value="ECO:0007669"/>
    <property type="project" value="UniProtKB-KW"/>
</dbReference>
<sequence length="234" mass="25766">MTMPGGSSGMTNIRVAIFDDHPIVIDGVLRVLTQIDDMDCAGTGSTAAAAAEYALENRADVLVMDLGMTGDVCRTIMKLQRLTPDVQVLIFTASNELQDARRVLEAGARGYVVKGCSGAELADAIRALFRGEVYISQTVAARMIMASQKAMQNHREAEDLRLNMREQQILKLLLTGMTNREIAARLKISEKTVKHYMSLVMQKLNVRNRLEAVLAAQKLQSSLNQRPRTAGFLQ</sequence>
<evidence type="ECO:0000313" key="7">
    <source>
        <dbReference type="Proteomes" id="UP000282125"/>
    </source>
</evidence>
<dbReference type="AlphaFoldDB" id="A0A3P3D4L3"/>
<evidence type="ECO:0000256" key="2">
    <source>
        <dbReference type="ARBA" id="ARBA00023125"/>
    </source>
</evidence>
<dbReference type="InterPro" id="IPR001789">
    <property type="entry name" value="Sig_transdc_resp-reg_receiver"/>
</dbReference>